<name>A0A6N8U7A6_9FIRM</name>
<keyword evidence="1" id="KW-0472">Membrane</keyword>
<reference evidence="2 3" key="2">
    <citation type="submission" date="2020-01" db="EMBL/GenBank/DDBJ databases">
        <title>Clostridiaceae sp. nov. isolated from the gut of human by culturomics.</title>
        <authorList>
            <person name="Chang Y."/>
        </authorList>
    </citation>
    <scope>NUCLEOTIDE SEQUENCE [LARGE SCALE GENOMIC DNA]</scope>
    <source>
        <strain evidence="2 3">DONG20-135</strain>
    </source>
</reference>
<dbReference type="AlphaFoldDB" id="A0A6N8U7A6"/>
<feature type="transmembrane region" description="Helical" evidence="1">
    <location>
        <begin position="68"/>
        <end position="93"/>
    </location>
</feature>
<feature type="transmembrane region" description="Helical" evidence="1">
    <location>
        <begin position="323"/>
        <end position="344"/>
    </location>
</feature>
<comment type="caution">
    <text evidence="2">The sequence shown here is derived from an EMBL/GenBank/DDBJ whole genome shotgun (WGS) entry which is preliminary data.</text>
</comment>
<dbReference type="Proteomes" id="UP000434036">
    <property type="component" value="Unassembled WGS sequence"/>
</dbReference>
<dbReference type="EMBL" id="WUUQ01000001">
    <property type="protein sequence ID" value="MXQ73214.1"/>
    <property type="molecule type" value="Genomic_DNA"/>
</dbReference>
<organism evidence="2 3">
    <name type="scientific">Copranaerobaculum intestinale</name>
    <dbReference type="NCBI Taxonomy" id="2692629"/>
    <lineage>
        <taxon>Bacteria</taxon>
        <taxon>Bacillati</taxon>
        <taxon>Bacillota</taxon>
        <taxon>Erysipelotrichia</taxon>
        <taxon>Erysipelotrichales</taxon>
        <taxon>Erysipelotrichaceae</taxon>
        <taxon>Copranaerobaculum</taxon>
    </lineage>
</organism>
<gene>
    <name evidence="2" type="ORF">GSF08_04595</name>
</gene>
<evidence type="ECO:0000313" key="2">
    <source>
        <dbReference type="EMBL" id="MXQ73214.1"/>
    </source>
</evidence>
<keyword evidence="3" id="KW-1185">Reference proteome</keyword>
<protein>
    <submittedName>
        <fullName evidence="2">Uncharacterized protein</fullName>
    </submittedName>
</protein>
<keyword evidence="1" id="KW-1133">Transmembrane helix</keyword>
<feature type="transmembrane region" description="Helical" evidence="1">
    <location>
        <begin position="364"/>
        <end position="382"/>
    </location>
</feature>
<feature type="transmembrane region" description="Helical" evidence="1">
    <location>
        <begin position="186"/>
        <end position="205"/>
    </location>
</feature>
<dbReference type="RefSeq" id="WP_160624630.1">
    <property type="nucleotide sequence ID" value="NZ_WUUQ01000001.1"/>
</dbReference>
<keyword evidence="1" id="KW-0812">Transmembrane</keyword>
<sequence length="547" mass="61494">MRNYIALTKVLLKNSTGTLSDGKARKSWTVLIFILLAVCFIPLLVPLYKFYELMIQAYAPIQQSGSVLALSLYLSAFITFFFSLFMIPGVFYFSRDIQNLLYLPLKPATILASKFTVCLLYEYIFEAFLTIPAVYAFFTLGYGSPMFLIAFILVFLTLPILPLVYSSLITMLIMRFIPFFKDRDKFNLVSGFLGVIVGVGFSMFIQQLNFADVTQMTSMLMQGQNSLIAVFSYVFPNISYAALACIDGDILQLLIYLAMVLAALAIFLGFAKRLYFKGAIGISESKSSRKRFSEKALTKQSAKKSVIYSYMMKEIRLLVRTPIYFLNCVSIMFLMPIILLISFVSQGSLDLLSQIPSIPFSREWIFAMILIGCALGILYSNMNMISSTAISREGQNFNFMKYIPVSYIDQIKAKTLVGFLFSEIGILILLIPAAVLLKLPLLYGAIIIITSAAANLMGNLIGILIDIIHPKLVWEQEAAAVKQNINSMIPLLVGMALPVGMIFLMFKLDSDYWTMYSILILIIVIVLIPILYKAADKLAEKRFRTLQ</sequence>
<feature type="transmembrane region" description="Helical" evidence="1">
    <location>
        <begin position="512"/>
        <end position="532"/>
    </location>
</feature>
<feature type="transmembrane region" description="Helical" evidence="1">
    <location>
        <begin position="441"/>
        <end position="467"/>
    </location>
</feature>
<proteinExistence type="predicted"/>
<accession>A0A6N8U7A6</accession>
<feature type="transmembrane region" description="Helical" evidence="1">
    <location>
        <begin position="488"/>
        <end position="506"/>
    </location>
</feature>
<feature type="transmembrane region" description="Helical" evidence="1">
    <location>
        <begin position="28"/>
        <end position="48"/>
    </location>
</feature>
<reference evidence="2 3" key="1">
    <citation type="submission" date="2019-12" db="EMBL/GenBank/DDBJ databases">
        <authorList>
            <person name="Yang R."/>
        </authorList>
    </citation>
    <scope>NUCLEOTIDE SEQUENCE [LARGE SCALE GENOMIC DNA]</scope>
    <source>
        <strain evidence="2 3">DONG20-135</strain>
    </source>
</reference>
<feature type="transmembrane region" description="Helical" evidence="1">
    <location>
        <begin position="250"/>
        <end position="271"/>
    </location>
</feature>
<evidence type="ECO:0000256" key="1">
    <source>
        <dbReference type="SAM" id="Phobius"/>
    </source>
</evidence>
<feature type="transmembrane region" description="Helical" evidence="1">
    <location>
        <begin position="416"/>
        <end position="435"/>
    </location>
</feature>
<evidence type="ECO:0000313" key="3">
    <source>
        <dbReference type="Proteomes" id="UP000434036"/>
    </source>
</evidence>